<dbReference type="Proteomes" id="UP001500454">
    <property type="component" value="Unassembled WGS sequence"/>
</dbReference>
<name>A0ABP8IVN1_9BACT</name>
<evidence type="ECO:0000313" key="2">
    <source>
        <dbReference type="Proteomes" id="UP001500454"/>
    </source>
</evidence>
<organism evidence="1 2">
    <name type="scientific">Hymenobacter koreensis</name>
    <dbReference type="NCBI Taxonomy" id="1084523"/>
    <lineage>
        <taxon>Bacteria</taxon>
        <taxon>Pseudomonadati</taxon>
        <taxon>Bacteroidota</taxon>
        <taxon>Cytophagia</taxon>
        <taxon>Cytophagales</taxon>
        <taxon>Hymenobacteraceae</taxon>
        <taxon>Hymenobacter</taxon>
    </lineage>
</organism>
<proteinExistence type="predicted"/>
<sequence length="157" mass="17740">MKCNIVTYTDTESSFRLFGIDSYVNEALNAFLADKEYGADLQQVCVGALCLAPGRAASYPVKRPRFLRGKRTSKGLISPYTGENILTYDIELPYEEVCQASPNQVLRLLLAELISSFQLIARGQKKYPNFRTQQFIDELSFFLLHDVVTDFQPDALV</sequence>
<dbReference type="RefSeq" id="WP_345221692.1">
    <property type="nucleotide sequence ID" value="NZ_BAABHA010000002.1"/>
</dbReference>
<gene>
    <name evidence="1" type="ORF">GCM10023186_08460</name>
</gene>
<reference evidence="2" key="1">
    <citation type="journal article" date="2019" name="Int. J. Syst. Evol. Microbiol.">
        <title>The Global Catalogue of Microorganisms (GCM) 10K type strain sequencing project: providing services to taxonomists for standard genome sequencing and annotation.</title>
        <authorList>
            <consortium name="The Broad Institute Genomics Platform"/>
            <consortium name="The Broad Institute Genome Sequencing Center for Infectious Disease"/>
            <person name="Wu L."/>
            <person name="Ma J."/>
        </authorList>
    </citation>
    <scope>NUCLEOTIDE SEQUENCE [LARGE SCALE GENOMIC DNA]</scope>
    <source>
        <strain evidence="2">JCM 17924</strain>
    </source>
</reference>
<protein>
    <submittedName>
        <fullName evidence="1">Uncharacterized protein</fullName>
    </submittedName>
</protein>
<comment type="caution">
    <text evidence="1">The sequence shown here is derived from an EMBL/GenBank/DDBJ whole genome shotgun (WGS) entry which is preliminary data.</text>
</comment>
<evidence type="ECO:0000313" key="1">
    <source>
        <dbReference type="EMBL" id="GAA4375589.1"/>
    </source>
</evidence>
<keyword evidence="2" id="KW-1185">Reference proteome</keyword>
<accession>A0ABP8IVN1</accession>
<dbReference type="EMBL" id="BAABHA010000002">
    <property type="protein sequence ID" value="GAA4375589.1"/>
    <property type="molecule type" value="Genomic_DNA"/>
</dbReference>